<name>A0A3E0HG77_9PSEU</name>
<feature type="transmembrane region" description="Helical" evidence="1">
    <location>
        <begin position="124"/>
        <end position="145"/>
    </location>
</feature>
<dbReference type="AlphaFoldDB" id="A0A3E0HG77"/>
<feature type="transmembrane region" description="Helical" evidence="1">
    <location>
        <begin position="175"/>
        <end position="195"/>
    </location>
</feature>
<keyword evidence="4" id="KW-1185">Reference proteome</keyword>
<dbReference type="Proteomes" id="UP000256269">
    <property type="component" value="Unassembled WGS sequence"/>
</dbReference>
<feature type="domain" description="Phosphatidic acid phosphatase type 2/haloperoxidase" evidence="2">
    <location>
        <begin position="95"/>
        <end position="169"/>
    </location>
</feature>
<dbReference type="EMBL" id="QUNO01000008">
    <property type="protein sequence ID" value="REH44607.1"/>
    <property type="molecule type" value="Genomic_DNA"/>
</dbReference>
<feature type="transmembrane region" description="Helical" evidence="1">
    <location>
        <begin position="66"/>
        <end position="87"/>
    </location>
</feature>
<gene>
    <name evidence="3" type="ORF">BCF44_10887</name>
</gene>
<reference evidence="3 4" key="1">
    <citation type="submission" date="2018-08" db="EMBL/GenBank/DDBJ databases">
        <title>Genomic Encyclopedia of Archaeal and Bacterial Type Strains, Phase II (KMG-II): from individual species to whole genera.</title>
        <authorList>
            <person name="Goeker M."/>
        </authorList>
    </citation>
    <scope>NUCLEOTIDE SEQUENCE [LARGE SCALE GENOMIC DNA]</scope>
    <source>
        <strain evidence="3 4">DSM 45791</strain>
    </source>
</reference>
<keyword evidence="1" id="KW-0812">Transmembrane</keyword>
<feature type="transmembrane region" description="Helical" evidence="1">
    <location>
        <begin position="93"/>
        <end position="117"/>
    </location>
</feature>
<evidence type="ECO:0000313" key="4">
    <source>
        <dbReference type="Proteomes" id="UP000256269"/>
    </source>
</evidence>
<feature type="transmembrane region" description="Helical" evidence="1">
    <location>
        <begin position="39"/>
        <end position="59"/>
    </location>
</feature>
<evidence type="ECO:0000256" key="1">
    <source>
        <dbReference type="SAM" id="Phobius"/>
    </source>
</evidence>
<dbReference type="Pfam" id="PF01569">
    <property type="entry name" value="PAP2"/>
    <property type="match status" value="1"/>
</dbReference>
<protein>
    <submittedName>
        <fullName evidence="3">PAP2 superfamily protein</fullName>
    </submittedName>
</protein>
<dbReference type="InterPro" id="IPR036938">
    <property type="entry name" value="PAP2/HPO_sf"/>
</dbReference>
<proteinExistence type="predicted"/>
<comment type="caution">
    <text evidence="3">The sequence shown here is derived from an EMBL/GenBank/DDBJ whole genome shotgun (WGS) entry which is preliminary data.</text>
</comment>
<sequence>MGGNVVGLALAYAVFVLWSTGRTLEDAALMPVNTGGTLAANSPKLIALGIVAVLVTGAVQRRWRQTVSAAVLLAGTISAGLVLKLALLSRPGYIANSFPGGHVTACAAIVLAAVLVLPQDLRPVALVLGAVFTSFVAATTIELGWHRLSDTIGALALCGAFAAALTDARPPRWAAVTAACAPIAAVLAGFVVVAETSRADLVIVATGGITAAVLAAVTLPLCALPRATANSQVSAGYDGRPTYPV</sequence>
<feature type="transmembrane region" description="Helical" evidence="1">
    <location>
        <begin position="201"/>
        <end position="224"/>
    </location>
</feature>
<keyword evidence="1" id="KW-0472">Membrane</keyword>
<accession>A0A3E0HG77</accession>
<keyword evidence="1" id="KW-1133">Transmembrane helix</keyword>
<dbReference type="SUPFAM" id="SSF48317">
    <property type="entry name" value="Acid phosphatase/Vanadium-dependent haloperoxidase"/>
    <property type="match status" value="1"/>
</dbReference>
<evidence type="ECO:0000313" key="3">
    <source>
        <dbReference type="EMBL" id="REH44607.1"/>
    </source>
</evidence>
<dbReference type="InterPro" id="IPR000326">
    <property type="entry name" value="PAP2/HPO"/>
</dbReference>
<evidence type="ECO:0000259" key="2">
    <source>
        <dbReference type="Pfam" id="PF01569"/>
    </source>
</evidence>
<dbReference type="Gene3D" id="1.20.144.10">
    <property type="entry name" value="Phosphatidic acid phosphatase type 2/haloperoxidase"/>
    <property type="match status" value="1"/>
</dbReference>
<organism evidence="3 4">
    <name type="scientific">Kutzneria buriramensis</name>
    <dbReference type="NCBI Taxonomy" id="1045776"/>
    <lineage>
        <taxon>Bacteria</taxon>
        <taxon>Bacillati</taxon>
        <taxon>Actinomycetota</taxon>
        <taxon>Actinomycetes</taxon>
        <taxon>Pseudonocardiales</taxon>
        <taxon>Pseudonocardiaceae</taxon>
        <taxon>Kutzneria</taxon>
    </lineage>
</organism>